<dbReference type="Gene3D" id="1.10.510.10">
    <property type="entry name" value="Transferase(Phosphotransferase) domain 1"/>
    <property type="match status" value="1"/>
</dbReference>
<dbReference type="SUPFAM" id="SSF116846">
    <property type="entry name" value="MIT domain"/>
    <property type="match status" value="1"/>
</dbReference>
<feature type="domain" description="PX" evidence="3">
    <location>
        <begin position="4"/>
        <end position="127"/>
    </location>
</feature>
<dbReference type="PROSITE" id="PS50011">
    <property type="entry name" value="PROTEIN_KINASE_DOM"/>
    <property type="match status" value="1"/>
</dbReference>
<dbReference type="InterPro" id="IPR011009">
    <property type="entry name" value="Kinase-like_dom_sf"/>
</dbReference>
<evidence type="ECO:0000259" key="2">
    <source>
        <dbReference type="PROSITE" id="PS50011"/>
    </source>
</evidence>
<protein>
    <recommendedName>
        <fullName evidence="6">Ribosomal protein S6 kinase delta-1</fullName>
    </recommendedName>
</protein>
<organism evidence="4 5">
    <name type="scientific">Spodoptera littoralis</name>
    <name type="common">Egyptian cotton leafworm</name>
    <dbReference type="NCBI Taxonomy" id="7109"/>
    <lineage>
        <taxon>Eukaryota</taxon>
        <taxon>Metazoa</taxon>
        <taxon>Ecdysozoa</taxon>
        <taxon>Arthropoda</taxon>
        <taxon>Hexapoda</taxon>
        <taxon>Insecta</taxon>
        <taxon>Pterygota</taxon>
        <taxon>Neoptera</taxon>
        <taxon>Endopterygota</taxon>
        <taxon>Lepidoptera</taxon>
        <taxon>Glossata</taxon>
        <taxon>Ditrysia</taxon>
        <taxon>Noctuoidea</taxon>
        <taxon>Noctuidae</taxon>
        <taxon>Amphipyrinae</taxon>
        <taxon>Spodoptera</taxon>
    </lineage>
</organism>
<evidence type="ECO:0008006" key="6">
    <source>
        <dbReference type="Google" id="ProtNLM"/>
    </source>
</evidence>
<dbReference type="Pfam" id="PF00787">
    <property type="entry name" value="PX"/>
    <property type="match status" value="1"/>
</dbReference>
<dbReference type="InterPro" id="IPR001683">
    <property type="entry name" value="PX_dom"/>
</dbReference>
<reference evidence="4" key="1">
    <citation type="submission" date="2022-02" db="EMBL/GenBank/DDBJ databases">
        <authorList>
            <person name="King R."/>
        </authorList>
    </citation>
    <scope>NUCLEOTIDE SEQUENCE</scope>
</reference>
<accession>A0A9P0N537</accession>
<evidence type="ECO:0000313" key="4">
    <source>
        <dbReference type="EMBL" id="CAH1641868.1"/>
    </source>
</evidence>
<dbReference type="SMART" id="SM00220">
    <property type="entry name" value="S_TKc"/>
    <property type="match status" value="1"/>
</dbReference>
<dbReference type="Gene3D" id="3.30.1520.10">
    <property type="entry name" value="Phox-like domain"/>
    <property type="match status" value="1"/>
</dbReference>
<dbReference type="Pfam" id="PF00069">
    <property type="entry name" value="Pkinase"/>
    <property type="match status" value="1"/>
</dbReference>
<dbReference type="PROSITE" id="PS50195">
    <property type="entry name" value="PX"/>
    <property type="match status" value="1"/>
</dbReference>
<dbReference type="InterPro" id="IPR051866">
    <property type="entry name" value="Intracell_Sig-Traffick_Protein"/>
</dbReference>
<evidence type="ECO:0000256" key="1">
    <source>
        <dbReference type="SAM" id="MobiDB-lite"/>
    </source>
</evidence>
<dbReference type="GO" id="GO:0005524">
    <property type="term" value="F:ATP binding"/>
    <property type="evidence" value="ECO:0007669"/>
    <property type="project" value="InterPro"/>
</dbReference>
<evidence type="ECO:0000259" key="3">
    <source>
        <dbReference type="PROSITE" id="PS50195"/>
    </source>
</evidence>
<gene>
    <name evidence="4" type="ORF">SPLIT_LOCUS7224</name>
</gene>
<dbReference type="Gene3D" id="1.20.58.80">
    <property type="entry name" value="Phosphotransferase system, lactose/cellobiose-type IIA subunit"/>
    <property type="match status" value="1"/>
</dbReference>
<proteinExistence type="predicted"/>
<dbReference type="PANTHER" id="PTHR15508:SF8">
    <property type="entry name" value="LD24550P"/>
    <property type="match status" value="1"/>
</dbReference>
<dbReference type="Proteomes" id="UP001153321">
    <property type="component" value="Chromosome 24"/>
</dbReference>
<dbReference type="InterPro" id="IPR036871">
    <property type="entry name" value="PX_dom_sf"/>
</dbReference>
<dbReference type="PANTHER" id="PTHR15508">
    <property type="entry name" value="RIBOSOMAL PROTEIN S6 KINASE"/>
    <property type="match status" value="1"/>
</dbReference>
<dbReference type="InterPro" id="IPR000719">
    <property type="entry name" value="Prot_kinase_dom"/>
</dbReference>
<keyword evidence="5" id="KW-1185">Reference proteome</keyword>
<dbReference type="EMBL" id="LR824555">
    <property type="protein sequence ID" value="CAH1641868.1"/>
    <property type="molecule type" value="Genomic_DNA"/>
</dbReference>
<dbReference type="GO" id="GO:0004672">
    <property type="term" value="F:protein kinase activity"/>
    <property type="evidence" value="ECO:0007669"/>
    <property type="project" value="InterPro"/>
</dbReference>
<evidence type="ECO:0000313" key="5">
    <source>
        <dbReference type="Proteomes" id="UP001153321"/>
    </source>
</evidence>
<dbReference type="SMART" id="SM00312">
    <property type="entry name" value="PX"/>
    <property type="match status" value="1"/>
</dbReference>
<dbReference type="Gene3D" id="3.30.200.20">
    <property type="entry name" value="Phosphorylase Kinase, domain 1"/>
    <property type="match status" value="1"/>
</dbReference>
<name>A0A9P0N537_SPOLI</name>
<dbReference type="AlphaFoldDB" id="A0A9P0N537"/>
<sequence length="932" mass="105647">MSAKDKWVRRFSVDETAKHKNGFTIYKITSVLFPIQSPEALTVVSVWKRYSDVQRLHKSMRSLHAGLHLRGTFPSLPRYSFFKRFQQEVITERAKTIKSLLEFVAEHRLLFTSTDFVNFLQTGYPEPTPQAGGVINAIRSSLHLPIEETPPLEYQTDDDDTSTPTHTARAATESSHASITSRDEPDFISQIPIYEAADVEIRRSPKKVSPTDSFESINSIESIDSDLYDELNKLTVDKKPSVKTKSVLPDLIIFDAPSTSKYDDFDTVSLSSNVCSSTSCDVDSRRSSSRVSLYSKSVVSLSNAECKTKTEDSYVFEAGYMLNLAARCEDMGDYQRAFECYKSGIEKMLIGVQIAQPPPARRPVDQRVRRVQERVRARGGVQRALSRPARARMTGRSRTRQHTPAELVARAARPPVAPSTPACPHVSFNVGDTRALRKNDYQATKFKSELEEEVLEFFRCHLLACTRDTAGVYDDNDTDPQRRALIKEKTNKYLSYAEEIYKNHLCDTEQTLLPERDEPLRPLHCPIPLSMLRRPYEELALYRVLDILGSSIMLVLHRTEQAYYAMKVIQKIPNNLTEFDEFFLQRTNETRQPVLPTVIPYMVPLQAYIETNNLIFLILSYAPGKKLFEYIKNYSKSLPTTPAREVNLENVFTEPKNKNFEKNDNNCDIEEATNNNKELSVNELVLNSQKLLLNVDKVLCESSAEVTTSEGDCKVDNACDTTPSIKRSPCGGRELPAAAVCRWAAEILTALHCLHNAGVICRHTLTNLKLNTKENFSIRRDLNPSNILLGDRGQVILTYFQYYPGSDMRVSVLRPGSTPRPHVAPEIYTNTLDETPDLDHVCDYWSFGAVLYELVCGIPLSHYHGSLFTSHTILQLPDGLPLETQSILTQLLTYEPSERLGAGKDGVEEIKRHPFFKHIDWQHVYDSWAAPD</sequence>
<feature type="region of interest" description="Disordered" evidence="1">
    <location>
        <begin position="150"/>
        <end position="182"/>
    </location>
</feature>
<dbReference type="SUPFAM" id="SSF56112">
    <property type="entry name" value="Protein kinase-like (PK-like)"/>
    <property type="match status" value="1"/>
</dbReference>
<feature type="domain" description="Protein kinase" evidence="2">
    <location>
        <begin position="542"/>
        <end position="916"/>
    </location>
</feature>
<dbReference type="InterPro" id="IPR036181">
    <property type="entry name" value="MIT_dom_sf"/>
</dbReference>
<feature type="region of interest" description="Disordered" evidence="1">
    <location>
        <begin position="375"/>
        <end position="402"/>
    </location>
</feature>
<dbReference type="SUPFAM" id="SSF64268">
    <property type="entry name" value="PX domain"/>
    <property type="match status" value="1"/>
</dbReference>
<feature type="compositionally biased region" description="Basic residues" evidence="1">
    <location>
        <begin position="389"/>
        <end position="401"/>
    </location>
</feature>
<dbReference type="GO" id="GO:0035091">
    <property type="term" value="F:phosphatidylinositol binding"/>
    <property type="evidence" value="ECO:0007669"/>
    <property type="project" value="InterPro"/>
</dbReference>